<comment type="caution">
    <text evidence="2">The sequence shown here is derived from an EMBL/GenBank/DDBJ whole genome shotgun (WGS) entry which is preliminary data.</text>
</comment>
<dbReference type="SUPFAM" id="SSF57783">
    <property type="entry name" value="Zinc beta-ribbon"/>
    <property type="match status" value="1"/>
</dbReference>
<dbReference type="InterPro" id="IPR024385">
    <property type="entry name" value="DUF3854"/>
</dbReference>
<dbReference type="Proteomes" id="UP001056693">
    <property type="component" value="Unassembled WGS sequence"/>
</dbReference>
<reference evidence="2 3" key="1">
    <citation type="submission" date="2019-03" db="EMBL/GenBank/DDBJ databases">
        <authorList>
            <person name="Molinero N."/>
            <person name="Sanchez B."/>
            <person name="Walker A."/>
            <person name="Duncan S."/>
            <person name="Delgado S."/>
            <person name="Margolles A."/>
        </authorList>
    </citation>
    <scope>NUCLEOTIDE SEQUENCE [LARGE SCALE GENOMIC DNA]</scope>
    <source>
        <strain evidence="2 3">IPLA60002</strain>
    </source>
</reference>
<dbReference type="Gene3D" id="3.90.580.10">
    <property type="entry name" value="Zinc finger, CHC2-type domain"/>
    <property type="match status" value="1"/>
</dbReference>
<gene>
    <name evidence="2" type="ORF">E2N93_04545</name>
</gene>
<feature type="domain" description="DUF3854" evidence="1">
    <location>
        <begin position="259"/>
        <end position="359"/>
    </location>
</feature>
<keyword evidence="3" id="KW-1185">Reference proteome</keyword>
<protein>
    <submittedName>
        <fullName evidence="2">DUF3854 domain-containing protein</fullName>
    </submittedName>
</protein>
<dbReference type="RefSeq" id="WP_249376284.1">
    <property type="nucleotide sequence ID" value="NZ_SNUZ01000007.1"/>
</dbReference>
<evidence type="ECO:0000259" key="1">
    <source>
        <dbReference type="Pfam" id="PF12965"/>
    </source>
</evidence>
<evidence type="ECO:0000313" key="3">
    <source>
        <dbReference type="Proteomes" id="UP001056693"/>
    </source>
</evidence>
<dbReference type="EMBL" id="SNUZ01000007">
    <property type="protein sequence ID" value="MCL3787294.1"/>
    <property type="molecule type" value="Genomic_DNA"/>
</dbReference>
<evidence type="ECO:0000313" key="2">
    <source>
        <dbReference type="EMBL" id="MCL3787294.1"/>
    </source>
</evidence>
<proteinExistence type="predicted"/>
<dbReference type="InterPro" id="IPR036977">
    <property type="entry name" value="DNA_primase_Znf_CHC2"/>
</dbReference>
<sequence>MPNNLPFSIIDIAMLCGVDVPNSRGKNYVLVDCPLCGRKKSMSLKLDEDVFSCHCAGGNGGMLDLYKKLNNCYDKSNGDVIREIKAKLNINDDYAKNQKISKPIPQVKKLSKNEVLPHMQKADKAYRCLLNLLGLSAKHKKDLLERGISNANIEKYMFRSVPVLGYEYFAKNVAEQCDIQGVAGFMQDSRSQSLSFIPKLTGIIIPVQNIFGLIEGLQIRLDKPIRKTRYIWLSSDSLVGGGKATTPAYFVESSKETDTCIITEGAFKAIIPNQYKDLTVLGLAGVGNQGCLDYVLPELKRKGYTKIIEAFDADFRTNPDVLHHRERLEKTCREADFNFTRYVWNLEDGKGFDDFIINRIKRKNASRV</sequence>
<dbReference type="Pfam" id="PF12965">
    <property type="entry name" value="DUF3854"/>
    <property type="match status" value="1"/>
</dbReference>
<accession>A0ABT0NGQ7</accession>
<organism evidence="2 3">
    <name type="scientific">Ruminococcus bromii</name>
    <dbReference type="NCBI Taxonomy" id="40518"/>
    <lineage>
        <taxon>Bacteria</taxon>
        <taxon>Bacillati</taxon>
        <taxon>Bacillota</taxon>
        <taxon>Clostridia</taxon>
        <taxon>Eubacteriales</taxon>
        <taxon>Oscillospiraceae</taxon>
        <taxon>Ruminococcus</taxon>
    </lineage>
</organism>
<name>A0ABT0NGQ7_9FIRM</name>